<feature type="disulfide bond" evidence="9">
    <location>
        <begin position="774"/>
        <end position="781"/>
    </location>
</feature>
<dbReference type="SMART" id="SM01359">
    <property type="entry name" value="A2M_N_2"/>
    <property type="match status" value="1"/>
</dbReference>
<evidence type="ECO:0000313" key="11">
    <source>
        <dbReference type="EMBL" id="PIK61577.1"/>
    </source>
</evidence>
<comment type="caution">
    <text evidence="9">Lacks conserved residue(s) required for the propagation of feature annotation.</text>
</comment>
<comment type="subcellular location">
    <subcellularLocation>
        <location evidence="1">Secreted</location>
    </subcellularLocation>
</comment>
<sequence>MWNSPLLTFDIDSVSFYRIAIRFLFRILSFFDVTSLQNVVRSRTPQIWRRDIGFLLYLPANLESGATVQAYIETNTTEPFTAELNFIHSNEDRHFYSSARIENGEGSIDIEVPKVDYWYGSVNFTGVFEVSQKTITGSRNNIYIYRDVQKATFIETDKPLYKPGQEVKFRLITIDSDFKPETSNISKIQIESPNNIRLAQWRNVERPDGLVDLSFQLISEPALGIYNIKAYVDDNWISQPFKVDEYVLPKFEVTVRADSYILINAEEFSFQVCAKYTYGQPVRGSLAGSVGKVVKENYYYYYRQRESTQLGEDQDELELTDAVEFIAELDNQGCYETTIDVTEMNLSSYDTPYWKTSLAVKATITEASTGNEFTETYAGTKLETNALHINMESASTFKPGIPYQGRIKVTYPDDKPAPNEVLNITARVDGETVHQDEATTDSDGIVNFEIPFAVMDKSIRLTVTAVGYPSEHSEDSYSMYQPSSYINLDPAYSNIGRYMQILPVTETVNAGEDVTVQVLYTSDDSTVSSDFKFQFVARNKLIDAGATHIGESRRRRVAILDETECQQQLREATEKGALGSFRPDCDENGLFMKRQCHASTRRCWCVNPETGLEVTSGVTPDCEAEEESGPIEVPIGELGPPDAFNECQEGFSFAPGVKKCVRTAEETECQRQAREAQEKGPLLGGRQPACHEDGSFLPEQCHGSIGNCWCVDTATGLEVPETRTGPTEENVDCEGTAEETECQRQAREAQEKGPLLGGRQPACHEDGSFLPEQCHGSIGYCWCVDTATGLEVPETRTGPTEENVDCEEPVEVLTECQRQVQEAQGKGPLVGGHQPACHEDGSFLPEQCHGSTGYCWCVDTATGLEVPGTSTGPSEKNVDCEEFTLTLTLPPPTTQEPIVHVDPQALQEATFLVRITPGLSPEARLLVYYTSPEGEIIADSVTIKVNEAFENEVHLEFSEPEVEPGSETTLKVSAENGSLCGIGIVDKSVYVLGGENKLTPKKLFAVFDLSVRTAYYGDYCSHGYYRYRFKRYILPYPGYGYNTVTYTDSSEAFKNSGLMTVTNFDLEVAPCTYSPAIAYSVARAGGEDLFDSPEGNGGPAKQDGEDTIRSYFPSTWLWTLQRVSETPAEMQLPVPDTITDWIANGFCTNVKYGVGIAPPVTLRAFQPFFLSMSLPYSIIRTEKTPIKVSVFNYLEQCLVVRVTLEENEDVVLSGDSMYTVAVPAGDVTTVTFKVAAFVLGEIPLQVTAESISDDEFLCGNEAVAGAAGTSDTVLRNLKVKPEGEPETRTESVYFCLENNETYNKHVSLKIPPQHVPGTAVGEITVTGDLVGNSLSNVEDMLRMPYGCGEQNLLSMVPNIVALQYLQSVGEATPEITEEAKKNILSGYQRELIYRRTDNSYSAFGNSNPSGSTFLTAFVVRTYAHAQKFVEVDEEDLFVTIQWLRGIQEVDGSFRTVGYLAHKAMKGGVNNNVTLAAYVVSTFLEAGYGTEDKTVAAAFKYLNSQLDSLEDTYSMALLAYAYALAGMEEFDQVYEKLQESAINSEGTRHWESNREGLPSYTSYYQDSAKSQNIEMTAYVLRAMILYDIPDIEVEGSYIARWLVAQRNPRGGFSSTQDTVIGLTALAEFSSMGSGSPEITLTMNIRGGETLEYEV</sequence>
<feature type="domain" description="Thyroglobulin type-1" evidence="10">
    <location>
        <begin position="562"/>
        <end position="622"/>
    </location>
</feature>
<dbReference type="Pfam" id="PF00207">
    <property type="entry name" value="A2M"/>
    <property type="match status" value="1"/>
</dbReference>
<dbReference type="Gene3D" id="4.10.800.10">
    <property type="entry name" value="Thyroglobulin type-1"/>
    <property type="match status" value="4"/>
</dbReference>
<dbReference type="GO" id="GO:0005615">
    <property type="term" value="C:extracellular space"/>
    <property type="evidence" value="ECO:0007669"/>
    <property type="project" value="InterPro"/>
</dbReference>
<accession>A0A2G8LMU2</accession>
<dbReference type="SUPFAM" id="SSF48239">
    <property type="entry name" value="Terpenoid cyclases/Protein prenyltransferases"/>
    <property type="match status" value="1"/>
</dbReference>
<dbReference type="InterPro" id="IPR036857">
    <property type="entry name" value="Thyroglobulin_1_sf"/>
</dbReference>
<dbReference type="InterPro" id="IPR041813">
    <property type="entry name" value="A2M_TED"/>
</dbReference>
<gene>
    <name evidence="11" type="ORF">BSL78_01502</name>
</gene>
<dbReference type="InterPro" id="IPR019742">
    <property type="entry name" value="MacrogloblnA2_CS"/>
</dbReference>
<dbReference type="CDD" id="cd02897">
    <property type="entry name" value="A2M_2"/>
    <property type="match status" value="1"/>
</dbReference>
<dbReference type="Gene3D" id="2.20.130.20">
    <property type="match status" value="1"/>
</dbReference>
<dbReference type="InterPro" id="IPR041555">
    <property type="entry name" value="MG3"/>
</dbReference>
<evidence type="ECO:0000256" key="3">
    <source>
        <dbReference type="ARBA" id="ARBA00022525"/>
    </source>
</evidence>
<feature type="domain" description="Thyroglobulin type-1" evidence="10">
    <location>
        <begin position="666"/>
        <end position="733"/>
    </location>
</feature>
<dbReference type="InterPro" id="IPR050473">
    <property type="entry name" value="A2M/Complement_sys"/>
</dbReference>
<dbReference type="InterPro" id="IPR008930">
    <property type="entry name" value="Terpenoid_cyclase/PrenylTrfase"/>
</dbReference>
<evidence type="ECO:0000256" key="7">
    <source>
        <dbReference type="ARBA" id="ARBA00023157"/>
    </source>
</evidence>
<dbReference type="Gene3D" id="2.60.40.1940">
    <property type="match status" value="1"/>
</dbReference>
<dbReference type="Pfam" id="PF17791">
    <property type="entry name" value="MG3"/>
    <property type="match status" value="1"/>
</dbReference>
<dbReference type="PROSITE" id="PS00484">
    <property type="entry name" value="THYROGLOBULIN_1_1"/>
    <property type="match status" value="1"/>
</dbReference>
<dbReference type="SUPFAM" id="SSF81296">
    <property type="entry name" value="E set domains"/>
    <property type="match status" value="1"/>
</dbReference>
<feature type="disulfide bond" evidence="9">
    <location>
        <begin position="701"/>
        <end position="708"/>
    </location>
</feature>
<dbReference type="Pfam" id="PF07703">
    <property type="entry name" value="A2M_BRD"/>
    <property type="match status" value="1"/>
</dbReference>
<keyword evidence="12" id="KW-1185">Reference proteome</keyword>
<keyword evidence="8" id="KW-0325">Glycoprotein</keyword>
<dbReference type="GO" id="GO:0004867">
    <property type="term" value="F:serine-type endopeptidase inhibitor activity"/>
    <property type="evidence" value="ECO:0007669"/>
    <property type="project" value="UniProtKB-KW"/>
</dbReference>
<dbReference type="SMART" id="SM00211">
    <property type="entry name" value="TY"/>
    <property type="match status" value="4"/>
</dbReference>
<dbReference type="SMART" id="SM01419">
    <property type="entry name" value="Thiol-ester_cl"/>
    <property type="match status" value="1"/>
</dbReference>
<keyword evidence="6" id="KW-0722">Serine protease inhibitor</keyword>
<feature type="domain" description="Thyroglobulin type-1" evidence="10">
    <location>
        <begin position="813"/>
        <end position="880"/>
    </location>
</feature>
<dbReference type="InterPro" id="IPR011626">
    <property type="entry name" value="Alpha-macroglobulin_TED"/>
</dbReference>
<dbReference type="Pfam" id="PF01835">
    <property type="entry name" value="MG2"/>
    <property type="match status" value="1"/>
</dbReference>
<dbReference type="InterPro" id="IPR014756">
    <property type="entry name" value="Ig_E-set"/>
</dbReference>
<name>A0A2G8LMU2_STIJA</name>
<evidence type="ECO:0000256" key="1">
    <source>
        <dbReference type="ARBA" id="ARBA00004613"/>
    </source>
</evidence>
<feature type="disulfide bond" evidence="9">
    <location>
        <begin position="848"/>
        <end position="855"/>
    </location>
</feature>
<evidence type="ECO:0000256" key="8">
    <source>
        <dbReference type="ARBA" id="ARBA00023180"/>
    </source>
</evidence>
<dbReference type="PROSITE" id="PS51162">
    <property type="entry name" value="THYROGLOBULIN_1_2"/>
    <property type="match status" value="4"/>
</dbReference>
<dbReference type="Gene3D" id="2.60.40.10">
    <property type="entry name" value="Immunoglobulins"/>
    <property type="match status" value="2"/>
</dbReference>
<dbReference type="SMART" id="SM01360">
    <property type="entry name" value="A2M"/>
    <property type="match status" value="1"/>
</dbReference>
<dbReference type="Gene3D" id="2.60.40.1930">
    <property type="match status" value="2"/>
</dbReference>
<protein>
    <submittedName>
        <fullName evidence="11">Putative pregnancy zone protein</fullName>
    </submittedName>
</protein>
<feature type="non-terminal residue" evidence="11">
    <location>
        <position position="1653"/>
    </location>
</feature>
<evidence type="ECO:0000256" key="9">
    <source>
        <dbReference type="PROSITE-ProRule" id="PRU00500"/>
    </source>
</evidence>
<evidence type="ECO:0000313" key="12">
    <source>
        <dbReference type="Proteomes" id="UP000230750"/>
    </source>
</evidence>
<dbReference type="Gene3D" id="1.50.10.20">
    <property type="match status" value="1"/>
</dbReference>
<evidence type="ECO:0000256" key="2">
    <source>
        <dbReference type="ARBA" id="ARBA00010952"/>
    </source>
</evidence>
<keyword evidence="4" id="KW-0646">Protease inhibitor</keyword>
<evidence type="ECO:0000256" key="5">
    <source>
        <dbReference type="ARBA" id="ARBA00022729"/>
    </source>
</evidence>
<dbReference type="PANTHER" id="PTHR11412:SF171">
    <property type="entry name" value="PREGNANCY ZONE PROTEIN-LIKE PROTEIN"/>
    <property type="match status" value="1"/>
</dbReference>
<dbReference type="InterPro" id="IPR001599">
    <property type="entry name" value="Macroglobln_a2"/>
</dbReference>
<dbReference type="InterPro" id="IPR040839">
    <property type="entry name" value="MG4"/>
</dbReference>
<dbReference type="CDD" id="cd00191">
    <property type="entry name" value="TY"/>
    <property type="match status" value="4"/>
</dbReference>
<dbReference type="PANTHER" id="PTHR11412">
    <property type="entry name" value="MACROGLOBULIN / COMPLEMENT"/>
    <property type="match status" value="1"/>
</dbReference>
<feature type="domain" description="Thyroglobulin type-1" evidence="10">
    <location>
        <begin position="739"/>
        <end position="806"/>
    </location>
</feature>
<dbReference type="Pfam" id="PF07678">
    <property type="entry name" value="TED_complement"/>
    <property type="match status" value="1"/>
</dbReference>
<keyword evidence="5" id="KW-0732">Signal</keyword>
<dbReference type="SUPFAM" id="SSF57610">
    <property type="entry name" value="Thyroglobulin type-1 domain"/>
    <property type="match status" value="4"/>
</dbReference>
<dbReference type="InterPro" id="IPR013783">
    <property type="entry name" value="Ig-like_fold"/>
</dbReference>
<feature type="disulfide bond" evidence="9">
    <location>
        <begin position="596"/>
        <end position="603"/>
    </location>
</feature>
<evidence type="ECO:0000256" key="6">
    <source>
        <dbReference type="ARBA" id="ARBA00022900"/>
    </source>
</evidence>
<evidence type="ECO:0000259" key="10">
    <source>
        <dbReference type="PROSITE" id="PS51162"/>
    </source>
</evidence>
<comment type="caution">
    <text evidence="11">The sequence shown here is derived from an EMBL/GenBank/DDBJ whole genome shotgun (WGS) entry which is preliminary data.</text>
</comment>
<reference evidence="11 12" key="1">
    <citation type="journal article" date="2017" name="PLoS Biol.">
        <title>The sea cucumber genome provides insights into morphological evolution and visceral regeneration.</title>
        <authorList>
            <person name="Zhang X."/>
            <person name="Sun L."/>
            <person name="Yuan J."/>
            <person name="Sun Y."/>
            <person name="Gao Y."/>
            <person name="Zhang L."/>
            <person name="Li S."/>
            <person name="Dai H."/>
            <person name="Hamel J.F."/>
            <person name="Liu C."/>
            <person name="Yu Y."/>
            <person name="Liu S."/>
            <person name="Lin W."/>
            <person name="Guo K."/>
            <person name="Jin S."/>
            <person name="Xu P."/>
            <person name="Storey K.B."/>
            <person name="Huan P."/>
            <person name="Zhang T."/>
            <person name="Zhou Y."/>
            <person name="Zhang J."/>
            <person name="Lin C."/>
            <person name="Li X."/>
            <person name="Xing L."/>
            <person name="Huo D."/>
            <person name="Sun M."/>
            <person name="Wang L."/>
            <person name="Mercier A."/>
            <person name="Li F."/>
            <person name="Yang H."/>
            <person name="Xiang J."/>
        </authorList>
    </citation>
    <scope>NUCLEOTIDE SEQUENCE [LARGE SCALE GENOMIC DNA]</scope>
    <source>
        <strain evidence="11">Shaxun</strain>
        <tissue evidence="11">Muscle</tissue>
    </source>
</reference>
<evidence type="ECO:0000256" key="4">
    <source>
        <dbReference type="ARBA" id="ARBA00022690"/>
    </source>
</evidence>
<dbReference type="FunFam" id="2.60.40.1930:FF:000001">
    <property type="entry name" value="CD109 isoform 3"/>
    <property type="match status" value="1"/>
</dbReference>
<dbReference type="STRING" id="307972.A0A2G8LMU2"/>
<keyword evidence="7 9" id="KW-1015">Disulfide bond</keyword>
<proteinExistence type="inferred from homology"/>
<dbReference type="Pfam" id="PF17789">
    <property type="entry name" value="MG4"/>
    <property type="match status" value="1"/>
</dbReference>
<comment type="similarity">
    <text evidence="2">Belongs to the protease inhibitor I39 (alpha-2-macroglobulin) family.</text>
</comment>
<dbReference type="Gene3D" id="6.20.50.160">
    <property type="match status" value="1"/>
</dbReference>
<dbReference type="EMBL" id="MRZV01000029">
    <property type="protein sequence ID" value="PIK61577.1"/>
    <property type="molecule type" value="Genomic_DNA"/>
</dbReference>
<dbReference type="Pfam" id="PF00086">
    <property type="entry name" value="Thyroglobulin_1"/>
    <property type="match status" value="4"/>
</dbReference>
<dbReference type="InterPro" id="IPR011625">
    <property type="entry name" value="A2M_N_BRD"/>
</dbReference>
<dbReference type="OrthoDB" id="9998011at2759"/>
<dbReference type="InterPro" id="IPR002890">
    <property type="entry name" value="MG2"/>
</dbReference>
<keyword evidence="3" id="KW-0964">Secreted</keyword>
<dbReference type="Gene3D" id="2.60.120.1540">
    <property type="match status" value="1"/>
</dbReference>
<dbReference type="InterPro" id="IPR047565">
    <property type="entry name" value="Alpha-macroglob_thiol-ester_cl"/>
</dbReference>
<dbReference type="Proteomes" id="UP000230750">
    <property type="component" value="Unassembled WGS sequence"/>
</dbReference>
<dbReference type="PROSITE" id="PS00477">
    <property type="entry name" value="ALPHA_2_MACROGLOBULIN"/>
    <property type="match status" value="1"/>
</dbReference>
<organism evidence="11 12">
    <name type="scientific">Stichopus japonicus</name>
    <name type="common">Sea cucumber</name>
    <dbReference type="NCBI Taxonomy" id="307972"/>
    <lineage>
        <taxon>Eukaryota</taxon>
        <taxon>Metazoa</taxon>
        <taxon>Echinodermata</taxon>
        <taxon>Eleutherozoa</taxon>
        <taxon>Echinozoa</taxon>
        <taxon>Holothuroidea</taxon>
        <taxon>Aspidochirotacea</taxon>
        <taxon>Aspidochirotida</taxon>
        <taxon>Stichopodidae</taxon>
        <taxon>Apostichopus</taxon>
    </lineage>
</organism>
<dbReference type="InterPro" id="IPR000716">
    <property type="entry name" value="Thyroglobulin_1"/>
</dbReference>